<evidence type="ECO:0000313" key="3">
    <source>
        <dbReference type="Proteomes" id="UP000196118"/>
    </source>
</evidence>
<proteinExistence type="predicted"/>
<dbReference type="InterPro" id="IPR058660">
    <property type="entry name" value="WHD_DnaB"/>
</dbReference>
<dbReference type="InterPro" id="IPR036390">
    <property type="entry name" value="WH_DNA-bd_sf"/>
</dbReference>
<organism evidence="2 3">
    <name type="scientific">Pediococcus pentosaceus</name>
    <dbReference type="NCBI Taxonomy" id="1255"/>
    <lineage>
        <taxon>Bacteria</taxon>
        <taxon>Bacillati</taxon>
        <taxon>Bacillota</taxon>
        <taxon>Bacilli</taxon>
        <taxon>Lactobacillales</taxon>
        <taxon>Lactobacillaceae</taxon>
        <taxon>Pediococcus</taxon>
    </lineage>
</organism>
<dbReference type="EMBL" id="CP021474">
    <property type="protein sequence ID" value="ARW20051.1"/>
    <property type="molecule type" value="Genomic_DNA"/>
</dbReference>
<dbReference type="AlphaFoldDB" id="A0A1Y0VPF4"/>
<name>A0A1Y0VPF4_PEDPE</name>
<gene>
    <name evidence="2" type="ORF">S100892_01480</name>
</gene>
<dbReference type="Proteomes" id="UP000196118">
    <property type="component" value="Chromosome"/>
</dbReference>
<feature type="domain" description="Replicative helicase loading/DNA remodeling protein DnaB N-terminal winged helix" evidence="1">
    <location>
        <begin position="10"/>
        <end position="111"/>
    </location>
</feature>
<accession>A0A1Y0VPF4</accession>
<reference evidence="2 3" key="1">
    <citation type="submission" date="2017-05" db="EMBL/GenBank/DDBJ databases">
        <title>Genome sequence of Pediococcus pentosaceus strain SRCM100892.</title>
        <authorList>
            <person name="Cho S.H."/>
        </authorList>
    </citation>
    <scope>NUCLEOTIDE SEQUENCE [LARGE SCALE GENOMIC DNA]</scope>
    <source>
        <strain evidence="2 3">SRCM100892</strain>
    </source>
</reference>
<sequence>MATEMSELAPHDSFIIDSQRQITDFEQRSLTTLYRPLLTSDAYSLMMVLWEMSQETKSISEQYTHTILLNWLGIDLPAIVEARGRLEALGLLKTYQRKIDRRSLFCMHSKLQPIPLNSLKMTL</sequence>
<evidence type="ECO:0000313" key="2">
    <source>
        <dbReference type="EMBL" id="ARW20051.1"/>
    </source>
</evidence>
<protein>
    <recommendedName>
        <fullName evidence="1">Replicative helicase loading/DNA remodeling protein DnaB N-terminal winged helix domain-containing protein</fullName>
    </recommendedName>
</protein>
<evidence type="ECO:0000259" key="1">
    <source>
        <dbReference type="Pfam" id="PF25888"/>
    </source>
</evidence>
<dbReference type="SUPFAM" id="SSF46785">
    <property type="entry name" value="Winged helix' DNA-binding domain"/>
    <property type="match status" value="1"/>
</dbReference>
<dbReference type="Pfam" id="PF25888">
    <property type="entry name" value="WHD_DnaB"/>
    <property type="match status" value="1"/>
</dbReference>